<dbReference type="RefSeq" id="WP_328662816.1">
    <property type="nucleotide sequence ID" value="NZ_CP108014.1"/>
</dbReference>
<dbReference type="EMBL" id="CP109527">
    <property type="protein sequence ID" value="WTY34026.1"/>
    <property type="molecule type" value="Genomic_DNA"/>
</dbReference>
<proteinExistence type="predicted"/>
<dbReference type="Proteomes" id="UP001621418">
    <property type="component" value="Chromosome"/>
</dbReference>
<dbReference type="GeneID" id="91376862"/>
<keyword evidence="2" id="KW-1185">Reference proteome</keyword>
<accession>A0ABZ1N247</accession>
<name>A0ABZ1N247_9NOCA</name>
<organism evidence="1 2">
    <name type="scientific">Nocardia salmonicida</name>
    <dbReference type="NCBI Taxonomy" id="53431"/>
    <lineage>
        <taxon>Bacteria</taxon>
        <taxon>Bacillati</taxon>
        <taxon>Actinomycetota</taxon>
        <taxon>Actinomycetes</taxon>
        <taxon>Mycobacteriales</taxon>
        <taxon>Nocardiaceae</taxon>
        <taxon>Nocardia</taxon>
    </lineage>
</organism>
<gene>
    <name evidence="1" type="ORF">OG308_22130</name>
</gene>
<evidence type="ECO:0000313" key="2">
    <source>
        <dbReference type="Proteomes" id="UP001621418"/>
    </source>
</evidence>
<reference evidence="1 2" key="1">
    <citation type="submission" date="2022-10" db="EMBL/GenBank/DDBJ databases">
        <title>The complete genomes of actinobacterial strains from the NBC collection.</title>
        <authorList>
            <person name="Joergensen T.S."/>
            <person name="Alvarez Arevalo M."/>
            <person name="Sterndorff E.B."/>
            <person name="Faurdal D."/>
            <person name="Vuksanovic O."/>
            <person name="Mourched A.-S."/>
            <person name="Charusanti P."/>
            <person name="Shaw S."/>
            <person name="Blin K."/>
            <person name="Weber T."/>
        </authorList>
    </citation>
    <scope>NUCLEOTIDE SEQUENCE [LARGE SCALE GENOMIC DNA]</scope>
    <source>
        <strain evidence="1 2">NBC_01413</strain>
    </source>
</reference>
<sequence>MRGLELPWPVVSGRVRGASALPPGDLMEGLAAQDHLLEAQAYVVFGAPVAADDAVIDDARHALLLAAGVKGK</sequence>
<protein>
    <submittedName>
        <fullName evidence="1">Uncharacterized protein</fullName>
    </submittedName>
</protein>
<evidence type="ECO:0000313" key="1">
    <source>
        <dbReference type="EMBL" id="WTY34026.1"/>
    </source>
</evidence>